<keyword evidence="1" id="KW-0175">Coiled coil</keyword>
<protein>
    <recommendedName>
        <fullName evidence="4">HTH cro/C1-type domain-containing protein</fullName>
    </recommendedName>
</protein>
<dbReference type="EMBL" id="JAEHFX010000005">
    <property type="protein sequence ID" value="MBK0403435.1"/>
    <property type="molecule type" value="Genomic_DNA"/>
</dbReference>
<dbReference type="SUPFAM" id="SSF47413">
    <property type="entry name" value="lambda repressor-like DNA-binding domains"/>
    <property type="match status" value="1"/>
</dbReference>
<dbReference type="Proteomes" id="UP000644147">
    <property type="component" value="Unassembled WGS sequence"/>
</dbReference>
<evidence type="ECO:0000256" key="1">
    <source>
        <dbReference type="SAM" id="Coils"/>
    </source>
</evidence>
<dbReference type="InterPro" id="IPR010982">
    <property type="entry name" value="Lambda_DNA-bd_dom_sf"/>
</dbReference>
<evidence type="ECO:0000313" key="2">
    <source>
        <dbReference type="EMBL" id="MBK0403435.1"/>
    </source>
</evidence>
<evidence type="ECO:0008006" key="4">
    <source>
        <dbReference type="Google" id="ProtNLM"/>
    </source>
</evidence>
<organism evidence="2 3">
    <name type="scientific">Adhaeribacter terrigena</name>
    <dbReference type="NCBI Taxonomy" id="2793070"/>
    <lineage>
        <taxon>Bacteria</taxon>
        <taxon>Pseudomonadati</taxon>
        <taxon>Bacteroidota</taxon>
        <taxon>Cytophagia</taxon>
        <taxon>Cytophagales</taxon>
        <taxon>Hymenobacteraceae</taxon>
        <taxon>Adhaeribacter</taxon>
    </lineage>
</organism>
<feature type="coiled-coil region" evidence="1">
    <location>
        <begin position="88"/>
        <end position="128"/>
    </location>
</feature>
<keyword evidence="3" id="KW-1185">Reference proteome</keyword>
<accession>A0ABS1C227</accession>
<reference evidence="2 3" key="1">
    <citation type="submission" date="2020-12" db="EMBL/GenBank/DDBJ databases">
        <title>Bacterial novel species Adhaeribacter sp. BT258 isolated from soil.</title>
        <authorList>
            <person name="Jung H.-Y."/>
        </authorList>
    </citation>
    <scope>NUCLEOTIDE SEQUENCE [LARGE SCALE GENOMIC DNA]</scope>
    <source>
        <strain evidence="2 3">BT258</strain>
    </source>
</reference>
<comment type="caution">
    <text evidence="2">The sequence shown here is derived from an EMBL/GenBank/DDBJ whole genome shotgun (WGS) entry which is preliminary data.</text>
</comment>
<sequence>MAANLEQIGARFRFYMKIKELGIYEMGVLTGTSAPLISNIMAGKNYTMDELLQVLTQIKELNAHWVIYGEGNIFKQATHNGPIVPEKRMQHLQEMQKLLEKLDAIEKSKANRNQIDELRARIAALTTQL</sequence>
<proteinExistence type="predicted"/>
<evidence type="ECO:0000313" key="3">
    <source>
        <dbReference type="Proteomes" id="UP000644147"/>
    </source>
</evidence>
<name>A0ABS1C227_9BACT</name>
<gene>
    <name evidence="2" type="ORF">I5M27_10595</name>
</gene>
<dbReference type="RefSeq" id="WP_200506193.1">
    <property type="nucleotide sequence ID" value="NZ_JAEHFX010000005.1"/>
</dbReference>